<dbReference type="OrthoDB" id="5298197at2"/>
<gene>
    <name evidence="1" type="ORF">HPTL_1854</name>
</gene>
<keyword evidence="2" id="KW-1185">Reference proteome</keyword>
<dbReference type="InterPro" id="IPR015001">
    <property type="entry name" value="DUF1850"/>
</dbReference>
<dbReference type="Proteomes" id="UP000262004">
    <property type="component" value="Chromosome"/>
</dbReference>
<organism evidence="1 2">
    <name type="scientific">Hydrogenophilus thermoluteolus</name>
    <name type="common">Pseudomonas hydrogenothermophila</name>
    <dbReference type="NCBI Taxonomy" id="297"/>
    <lineage>
        <taxon>Bacteria</taxon>
        <taxon>Pseudomonadati</taxon>
        <taxon>Pseudomonadota</taxon>
        <taxon>Hydrogenophilia</taxon>
        <taxon>Hydrogenophilales</taxon>
        <taxon>Hydrogenophilaceae</taxon>
        <taxon>Hydrogenophilus</taxon>
    </lineage>
</organism>
<protein>
    <recommendedName>
        <fullName evidence="3">DUF1850 domain-containing protein</fullName>
    </recommendedName>
</protein>
<dbReference type="EMBL" id="AP018558">
    <property type="protein sequence ID" value="BBD78110.1"/>
    <property type="molecule type" value="Genomic_DNA"/>
</dbReference>
<dbReference type="RefSeq" id="WP_119335772.1">
    <property type="nucleotide sequence ID" value="NZ_AP018558.1"/>
</dbReference>
<name>A0A2Z6E0K6_HYDTE</name>
<dbReference type="Pfam" id="PF08905">
    <property type="entry name" value="DUF1850"/>
    <property type="match status" value="1"/>
</dbReference>
<evidence type="ECO:0008006" key="3">
    <source>
        <dbReference type="Google" id="ProtNLM"/>
    </source>
</evidence>
<accession>A0A2Z6E0K6</accession>
<dbReference type="AlphaFoldDB" id="A0A2Z6E0K6"/>
<evidence type="ECO:0000313" key="2">
    <source>
        <dbReference type="Proteomes" id="UP000262004"/>
    </source>
</evidence>
<dbReference type="KEGG" id="htl:HPTL_1854"/>
<reference evidence="1 2" key="1">
    <citation type="submission" date="2018-04" db="EMBL/GenBank/DDBJ databases">
        <title>Complete genome sequence of Hydrogenophilus thermoluteolus TH-1.</title>
        <authorList>
            <person name="Arai H."/>
        </authorList>
    </citation>
    <scope>NUCLEOTIDE SEQUENCE [LARGE SCALE GENOMIC DNA]</scope>
    <source>
        <strain evidence="1 2">TH-1</strain>
    </source>
</reference>
<proteinExistence type="predicted"/>
<evidence type="ECO:0000313" key="1">
    <source>
        <dbReference type="EMBL" id="BBD78110.1"/>
    </source>
</evidence>
<sequence length="163" mass="18313">MHWLLCLSWAAFGALEARDVSLPDAPLAPIQEVLGAAGTLRWRHSIEKIWWEEEYTAEPGGVRLRTARVRGSGAGMEPPPDAHFAHGVWVYRPNRLLPKVVLTHSSFVAPYEWCDEGNRCRALLPPTSRFGAKQDPTTSVSAWRMEIAPCRDEQEKRVLGADR</sequence>